<evidence type="ECO:0000313" key="6">
    <source>
        <dbReference type="EMBL" id="MBC2602288.1"/>
    </source>
</evidence>
<comment type="caution">
    <text evidence="6">The sequence shown here is derived from an EMBL/GenBank/DDBJ whole genome shotgun (WGS) entry which is preliminary data.</text>
</comment>
<evidence type="ECO:0000256" key="2">
    <source>
        <dbReference type="ARBA" id="ARBA00007639"/>
    </source>
</evidence>
<proteinExistence type="inferred from homology"/>
<dbReference type="Proteomes" id="UP000525652">
    <property type="component" value="Unassembled WGS sequence"/>
</dbReference>
<dbReference type="AlphaFoldDB" id="A0A7X1AYE6"/>
<dbReference type="SUPFAM" id="SSF53822">
    <property type="entry name" value="Periplasmic binding protein-like I"/>
    <property type="match status" value="1"/>
</dbReference>
<feature type="domain" description="Periplasmic binding protein" evidence="5">
    <location>
        <begin position="33"/>
        <end position="290"/>
    </location>
</feature>
<dbReference type="PANTHER" id="PTHR46847:SF1">
    <property type="entry name" value="D-ALLOSE-BINDING PERIPLASMIC PROTEIN-RELATED"/>
    <property type="match status" value="1"/>
</dbReference>
<dbReference type="GO" id="GO:0030313">
    <property type="term" value="C:cell envelope"/>
    <property type="evidence" value="ECO:0007669"/>
    <property type="project" value="UniProtKB-SubCell"/>
</dbReference>
<sequence length="337" mass="36631">MKSITKKLFAALAIVLTFQVSHAEPKHDGPVKIAVLMYGMKAEFVQLMERAAYDYPGVKSGEVELTVYDGRYDPLVQNNQAETAIRTGHDAIIINPMDFNANIDVVTMANDAGIPVIVTNARLNTDEMTAEVVSDDVEGGYLEGKAVIEAMGGSGNVIILEGPKGGSGEIQRGQGIEKAIAEYPAGSIKILERKTANWSRAEALPIMENWLMKHRGRINGVIGQNDEMALGAIEAIESTGGDVSDYAIAGIDGVTDAIYAVKDGKMTSILQDARGQMQGSLDVALRHVLGPDFQPESDIWEQYEGQLEWNDGMSKRYDIPWTVVTIENADALLEMRN</sequence>
<dbReference type="RefSeq" id="WP_185692985.1">
    <property type="nucleotide sequence ID" value="NZ_JACHVA010000083.1"/>
</dbReference>
<dbReference type="PANTHER" id="PTHR46847">
    <property type="entry name" value="D-ALLOSE-BINDING PERIPLASMIC PROTEIN-RELATED"/>
    <property type="match status" value="1"/>
</dbReference>
<comment type="similarity">
    <text evidence="2">Belongs to the bacterial solute-binding protein 2 family.</text>
</comment>
<dbReference type="Gene3D" id="3.40.50.2300">
    <property type="match status" value="2"/>
</dbReference>
<evidence type="ECO:0000313" key="7">
    <source>
        <dbReference type="Proteomes" id="UP000525652"/>
    </source>
</evidence>
<dbReference type="GO" id="GO:0030246">
    <property type="term" value="F:carbohydrate binding"/>
    <property type="evidence" value="ECO:0007669"/>
    <property type="project" value="UniProtKB-ARBA"/>
</dbReference>
<protein>
    <submittedName>
        <fullName evidence="6">Substrate-binding domain-containing protein</fullName>
    </submittedName>
</protein>
<accession>A0A7X1AYE6</accession>
<evidence type="ECO:0000259" key="5">
    <source>
        <dbReference type="Pfam" id="PF13407"/>
    </source>
</evidence>
<evidence type="ECO:0000256" key="1">
    <source>
        <dbReference type="ARBA" id="ARBA00004196"/>
    </source>
</evidence>
<feature type="chain" id="PRO_5030920806" evidence="4">
    <location>
        <begin position="24"/>
        <end position="337"/>
    </location>
</feature>
<keyword evidence="7" id="KW-1185">Reference proteome</keyword>
<feature type="signal peptide" evidence="4">
    <location>
        <begin position="1"/>
        <end position="23"/>
    </location>
</feature>
<organism evidence="6 7">
    <name type="scientific">Puniceicoccus vermicola</name>
    <dbReference type="NCBI Taxonomy" id="388746"/>
    <lineage>
        <taxon>Bacteria</taxon>
        <taxon>Pseudomonadati</taxon>
        <taxon>Verrucomicrobiota</taxon>
        <taxon>Opitutia</taxon>
        <taxon>Puniceicoccales</taxon>
        <taxon>Puniceicoccaceae</taxon>
        <taxon>Puniceicoccus</taxon>
    </lineage>
</organism>
<dbReference type="EMBL" id="JACHVA010000083">
    <property type="protein sequence ID" value="MBC2602288.1"/>
    <property type="molecule type" value="Genomic_DNA"/>
</dbReference>
<dbReference type="InterPro" id="IPR025997">
    <property type="entry name" value="SBP_2_dom"/>
</dbReference>
<reference evidence="6 7" key="1">
    <citation type="submission" date="2020-07" db="EMBL/GenBank/DDBJ databases">
        <authorList>
            <person name="Feng X."/>
        </authorList>
    </citation>
    <scope>NUCLEOTIDE SEQUENCE [LARGE SCALE GENOMIC DNA]</scope>
    <source>
        <strain evidence="6 7">JCM14086</strain>
    </source>
</reference>
<evidence type="ECO:0000256" key="4">
    <source>
        <dbReference type="SAM" id="SignalP"/>
    </source>
</evidence>
<dbReference type="InterPro" id="IPR028082">
    <property type="entry name" value="Peripla_BP_I"/>
</dbReference>
<gene>
    <name evidence="6" type="ORF">H5P30_10910</name>
</gene>
<dbReference type="Pfam" id="PF13407">
    <property type="entry name" value="Peripla_BP_4"/>
    <property type="match status" value="1"/>
</dbReference>
<evidence type="ECO:0000256" key="3">
    <source>
        <dbReference type="ARBA" id="ARBA00022729"/>
    </source>
</evidence>
<name>A0A7X1AYE6_9BACT</name>
<keyword evidence="3 4" id="KW-0732">Signal</keyword>
<comment type="subcellular location">
    <subcellularLocation>
        <location evidence="1">Cell envelope</location>
    </subcellularLocation>
</comment>